<accession>A0A062UR89</accession>
<dbReference type="Pfam" id="PF00753">
    <property type="entry name" value="Lactamase_B"/>
    <property type="match status" value="1"/>
</dbReference>
<dbReference type="RefSeq" id="WP_034737106.1">
    <property type="nucleotide sequence ID" value="NZ_AWFG01000002.1"/>
</dbReference>
<dbReference type="PATRIC" id="fig|1280947.3.peg.693"/>
<gene>
    <name evidence="2" type="ORF">HY30_11815</name>
</gene>
<dbReference type="Proteomes" id="UP000027190">
    <property type="component" value="Unassembled WGS sequence"/>
</dbReference>
<comment type="caution">
    <text evidence="2">The sequence shown here is derived from an EMBL/GenBank/DDBJ whole genome shotgun (WGS) entry which is preliminary data.</text>
</comment>
<keyword evidence="3" id="KW-1185">Reference proteome</keyword>
<reference evidence="2 3" key="1">
    <citation type="journal article" date="2014" name="Antonie Van Leeuwenhoek">
        <title>Hyphomonas beringensis sp. nov. and Hyphomonas chukchiensis sp. nov., isolated from surface seawater of the Bering Sea and Chukchi Sea.</title>
        <authorList>
            <person name="Li C."/>
            <person name="Lai Q."/>
            <person name="Li G."/>
            <person name="Dong C."/>
            <person name="Wang J."/>
            <person name="Liao Y."/>
            <person name="Shao Z."/>
        </authorList>
    </citation>
    <scope>NUCLEOTIDE SEQUENCE [LARGE SCALE GENOMIC DNA]</scope>
    <source>
        <strain evidence="2 3">BH-BN04-4</strain>
    </source>
</reference>
<evidence type="ECO:0000313" key="3">
    <source>
        <dbReference type="Proteomes" id="UP000027190"/>
    </source>
</evidence>
<sequence length="354" mass="39642">MDGFQTKTPKRPNLDYPHGDVRPELAETIQVAPGIEWVSMPLPFSLKFINLWLIDDGDSWTIVDTGMPLKETRDAWKSLLDARVTPEKPLKRVMVTHMHPDHVGCAGWLCYKYGAELWMSRLEYTTCRMLVSDTGREAPQAGIDFYRRAGWNEAQIENYKERFGGFGRGVSQMPDSFRRLADGDPLQMAGQTWQVIMGNGHSPEHSCLYCPALNVVISGDQLLPRISSNVSVHPTEPEADPLLDWMMSCEKLLAHLPEDVLVLPAHNEPFRGAHARLRHLIDGHETALSRLKGRMQKGPLTVMDTFTSLFGRAIKADEVGMASGEAIAHLNCMIHRGEVVRMAGEDGVDRYALA</sequence>
<dbReference type="Gene3D" id="1.10.10.10">
    <property type="entry name" value="Winged helix-like DNA-binding domain superfamily/Winged helix DNA-binding domain"/>
    <property type="match status" value="1"/>
</dbReference>
<organism evidence="2 3">
    <name type="scientific">Hyphomonas chukchiensis</name>
    <dbReference type="NCBI Taxonomy" id="1280947"/>
    <lineage>
        <taxon>Bacteria</taxon>
        <taxon>Pseudomonadati</taxon>
        <taxon>Pseudomonadota</taxon>
        <taxon>Alphaproteobacteria</taxon>
        <taxon>Hyphomonadales</taxon>
        <taxon>Hyphomonadaceae</taxon>
        <taxon>Hyphomonas</taxon>
    </lineage>
</organism>
<dbReference type="SMART" id="SM00849">
    <property type="entry name" value="Lactamase_B"/>
    <property type="match status" value="1"/>
</dbReference>
<dbReference type="InterPro" id="IPR001279">
    <property type="entry name" value="Metallo-B-lactamas"/>
</dbReference>
<dbReference type="Pfam" id="PF21221">
    <property type="entry name" value="B_lactamase-like_C"/>
    <property type="match status" value="1"/>
</dbReference>
<dbReference type="InterPro" id="IPR036866">
    <property type="entry name" value="RibonucZ/Hydroxyglut_hydro"/>
</dbReference>
<dbReference type="EMBL" id="AWFG01000002">
    <property type="protein sequence ID" value="KCZ60653.1"/>
    <property type="molecule type" value="Genomic_DNA"/>
</dbReference>
<dbReference type="InterPro" id="IPR050662">
    <property type="entry name" value="Sec-metab_biosynth-thioest"/>
</dbReference>
<name>A0A062UR89_9PROT</name>
<dbReference type="InterPro" id="IPR036388">
    <property type="entry name" value="WH-like_DNA-bd_sf"/>
</dbReference>
<dbReference type="SUPFAM" id="SSF56281">
    <property type="entry name" value="Metallo-hydrolase/oxidoreductase"/>
    <property type="match status" value="1"/>
</dbReference>
<evidence type="ECO:0000259" key="1">
    <source>
        <dbReference type="SMART" id="SM00849"/>
    </source>
</evidence>
<feature type="domain" description="Metallo-beta-lactamase" evidence="1">
    <location>
        <begin position="48"/>
        <end position="266"/>
    </location>
</feature>
<dbReference type="PANTHER" id="PTHR23131">
    <property type="entry name" value="ENDORIBONUCLEASE LACTB2"/>
    <property type="match status" value="1"/>
</dbReference>
<dbReference type="Gene3D" id="3.60.15.10">
    <property type="entry name" value="Ribonuclease Z/Hydroxyacylglutathione hydrolase-like"/>
    <property type="match status" value="1"/>
</dbReference>
<protein>
    <recommendedName>
        <fullName evidence="1">Metallo-beta-lactamase domain-containing protein</fullName>
    </recommendedName>
</protein>
<dbReference type="STRING" id="1280947.HY30_11815"/>
<evidence type="ECO:0000313" key="2">
    <source>
        <dbReference type="EMBL" id="KCZ60653.1"/>
    </source>
</evidence>
<dbReference type="eggNOG" id="COG0491">
    <property type="taxonomic scope" value="Bacteria"/>
</dbReference>
<dbReference type="OrthoDB" id="2971563at2"/>
<dbReference type="AlphaFoldDB" id="A0A062UR89"/>
<dbReference type="InterPro" id="IPR048933">
    <property type="entry name" value="B_lactamase-like_C"/>
</dbReference>
<proteinExistence type="predicted"/>
<dbReference type="PANTHER" id="PTHR23131:SF4">
    <property type="entry name" value="METALLO-BETA-LACTAMASE SUPERFAMILY POTEIN"/>
    <property type="match status" value="1"/>
</dbReference>